<dbReference type="InterPro" id="IPR001638">
    <property type="entry name" value="Solute-binding_3/MltF_N"/>
</dbReference>
<evidence type="ECO:0000256" key="1">
    <source>
        <dbReference type="ARBA" id="ARBA00022729"/>
    </source>
</evidence>
<comment type="caution">
    <text evidence="3">The sequence shown here is derived from an EMBL/GenBank/DDBJ whole genome shotgun (WGS) entry which is preliminary data.</text>
</comment>
<dbReference type="EMBL" id="POSP01000003">
    <property type="protein sequence ID" value="PND38120.1"/>
    <property type="molecule type" value="Genomic_DNA"/>
</dbReference>
<dbReference type="OrthoDB" id="8907081at2"/>
<organism evidence="3 4">
    <name type="scientific">Kinneretia aquatilis</name>
    <dbReference type="NCBI Taxonomy" id="2070761"/>
    <lineage>
        <taxon>Bacteria</taxon>
        <taxon>Pseudomonadati</taxon>
        <taxon>Pseudomonadota</taxon>
        <taxon>Betaproteobacteria</taxon>
        <taxon>Burkholderiales</taxon>
        <taxon>Sphaerotilaceae</taxon>
        <taxon>Roseateles</taxon>
    </lineage>
</organism>
<evidence type="ECO:0000313" key="4">
    <source>
        <dbReference type="Proteomes" id="UP000235916"/>
    </source>
</evidence>
<evidence type="ECO:0000259" key="2">
    <source>
        <dbReference type="Pfam" id="PF00497"/>
    </source>
</evidence>
<keyword evidence="4" id="KW-1185">Reference proteome</keyword>
<dbReference type="Pfam" id="PF00497">
    <property type="entry name" value="SBP_bac_3"/>
    <property type="match status" value="1"/>
</dbReference>
<dbReference type="SUPFAM" id="SSF53850">
    <property type="entry name" value="Periplasmic binding protein-like II"/>
    <property type="match status" value="1"/>
</dbReference>
<gene>
    <name evidence="3" type="ORF">C1O66_11725</name>
</gene>
<proteinExistence type="predicted"/>
<name>A0A2N8KXE3_9BURK</name>
<reference evidence="3 4" key="1">
    <citation type="submission" date="2018-01" db="EMBL/GenBank/DDBJ databases">
        <title>Draft genome sequence of Paucibacter aquatile CR182 isolated from freshwater of the Nakdong River.</title>
        <authorList>
            <person name="Choi A."/>
            <person name="Chung E.J."/>
        </authorList>
    </citation>
    <scope>NUCLEOTIDE SEQUENCE [LARGE SCALE GENOMIC DNA]</scope>
    <source>
        <strain evidence="3 4">CR182</strain>
    </source>
</reference>
<sequence>MRRQPAPAMTLRRMLAELGRGPLGRWALGWGALQLSLCGMLASTAGHAVATPLRIATGELPPYATQNRQDQGIALDIVRRAFALAGYQVQYHFLPWARAQQETRQGLYDASAYWGASAERRRDFLLSDNVLTEQWLLVYRRELKLDWTTLADLRGYKVGYVRDYTYTPEFWSKIQSGELDGDATPTDLAGLRKMLLGRIDVLPMERNVACDLLGHHFKPAEAAQFAAHPRLLTDSFSTHLILPPQVARSAELLRDFNLGLKKLKDSGEHGRLLRALPCPAGWN</sequence>
<dbReference type="PANTHER" id="PTHR35936:SF25">
    <property type="entry name" value="ABC TRANSPORTER SUBSTRATE-BINDING PROTEIN"/>
    <property type="match status" value="1"/>
</dbReference>
<feature type="domain" description="Solute-binding protein family 3/N-terminal" evidence="2">
    <location>
        <begin position="55"/>
        <end position="273"/>
    </location>
</feature>
<dbReference type="PANTHER" id="PTHR35936">
    <property type="entry name" value="MEMBRANE-BOUND LYTIC MUREIN TRANSGLYCOSYLASE F"/>
    <property type="match status" value="1"/>
</dbReference>
<dbReference type="AlphaFoldDB" id="A0A2N8KXE3"/>
<accession>A0A2N8KXE3</accession>
<evidence type="ECO:0000313" key="3">
    <source>
        <dbReference type="EMBL" id="PND38120.1"/>
    </source>
</evidence>
<dbReference type="Proteomes" id="UP000235916">
    <property type="component" value="Unassembled WGS sequence"/>
</dbReference>
<keyword evidence="1" id="KW-0732">Signal</keyword>
<protein>
    <submittedName>
        <fullName evidence="3">ABC transporter substrate-binding protein</fullName>
    </submittedName>
</protein>
<dbReference type="Gene3D" id="3.40.190.10">
    <property type="entry name" value="Periplasmic binding protein-like II"/>
    <property type="match status" value="2"/>
</dbReference>